<evidence type="ECO:0000256" key="1">
    <source>
        <dbReference type="SAM" id="Coils"/>
    </source>
</evidence>
<dbReference type="AlphaFoldDB" id="A0A841H673"/>
<organism evidence="2 3">
    <name type="scientific">Longimicrobium terrae</name>
    <dbReference type="NCBI Taxonomy" id="1639882"/>
    <lineage>
        <taxon>Bacteria</taxon>
        <taxon>Pseudomonadati</taxon>
        <taxon>Gemmatimonadota</taxon>
        <taxon>Longimicrobiia</taxon>
        <taxon>Longimicrobiales</taxon>
        <taxon>Longimicrobiaceae</taxon>
        <taxon>Longimicrobium</taxon>
    </lineage>
</organism>
<evidence type="ECO:0000313" key="3">
    <source>
        <dbReference type="Proteomes" id="UP000582837"/>
    </source>
</evidence>
<proteinExistence type="predicted"/>
<feature type="coiled-coil region" evidence="1">
    <location>
        <begin position="12"/>
        <end position="46"/>
    </location>
</feature>
<protein>
    <submittedName>
        <fullName evidence="2">Archaellum component FlaC</fullName>
    </submittedName>
</protein>
<name>A0A841H673_9BACT</name>
<keyword evidence="3" id="KW-1185">Reference proteome</keyword>
<dbReference type="Proteomes" id="UP000582837">
    <property type="component" value="Unassembled WGS sequence"/>
</dbReference>
<sequence>MWKEVLDTTRTLLRLAEDLRQNREEIREIRRELHDLALAVQRVSLEVAQVREAGEKDREVLVLQLENQILRARTLAVSAG</sequence>
<keyword evidence="1" id="KW-0175">Coiled coil</keyword>
<dbReference type="RefSeq" id="WP_183685838.1">
    <property type="nucleotide sequence ID" value="NZ_JABDTL010000002.1"/>
</dbReference>
<comment type="caution">
    <text evidence="2">The sequence shown here is derived from an EMBL/GenBank/DDBJ whole genome shotgun (WGS) entry which is preliminary data.</text>
</comment>
<dbReference type="EMBL" id="JACHIA010000024">
    <property type="protein sequence ID" value="MBB6073422.1"/>
    <property type="molecule type" value="Genomic_DNA"/>
</dbReference>
<gene>
    <name evidence="2" type="ORF">HNQ61_005089</name>
</gene>
<accession>A0A841H673</accession>
<reference evidence="2 3" key="1">
    <citation type="submission" date="2020-08" db="EMBL/GenBank/DDBJ databases">
        <title>Genomic Encyclopedia of Type Strains, Phase IV (KMG-IV): sequencing the most valuable type-strain genomes for metagenomic binning, comparative biology and taxonomic classification.</title>
        <authorList>
            <person name="Goeker M."/>
        </authorList>
    </citation>
    <scope>NUCLEOTIDE SEQUENCE [LARGE SCALE GENOMIC DNA]</scope>
    <source>
        <strain evidence="2 3">DSM 29007</strain>
    </source>
</reference>
<evidence type="ECO:0000313" key="2">
    <source>
        <dbReference type="EMBL" id="MBB6073422.1"/>
    </source>
</evidence>